<dbReference type="OrthoDB" id="1894389at2759"/>
<evidence type="ECO:0000313" key="2">
    <source>
        <dbReference type="RefSeq" id="XP_010251952.1"/>
    </source>
</evidence>
<gene>
    <name evidence="2" type="primary">LOC104593683</name>
</gene>
<name>A0A1U7ZU87_NELNU</name>
<protein>
    <submittedName>
        <fullName evidence="2">Uncharacterized protein LOC104593683</fullName>
    </submittedName>
</protein>
<dbReference type="Proteomes" id="UP000189703">
    <property type="component" value="Unplaced"/>
</dbReference>
<dbReference type="Gene3D" id="2.60.40.1820">
    <property type="match status" value="1"/>
</dbReference>
<sequence>MSDKKDHIYHIPPPTTTDEAYLFTFQSNSKQLQRRRFTVQCCGIITALFLLHIVVFSVLALTVFRFKDPDIQLTSITIDGAGNLTQIFSSSSYNVTVTNQLAISNRNWGEFKFDDSTLTFSYLNAVLGEGQIPGGRVKKRSTRRMKVTMEVRSDQLLKAPNLVGSEFIRLSSYAKLNGKVKMLNMMKRSRSGEMNCTMTIYLMTQNVQELSCS</sequence>
<dbReference type="InterPro" id="IPR004864">
    <property type="entry name" value="LEA_2"/>
</dbReference>
<dbReference type="AlphaFoldDB" id="A0A1U7ZU87"/>
<evidence type="ECO:0000313" key="1">
    <source>
        <dbReference type="Proteomes" id="UP000189703"/>
    </source>
</evidence>
<reference evidence="2" key="1">
    <citation type="submission" date="2025-08" db="UniProtKB">
        <authorList>
            <consortium name="RefSeq"/>
        </authorList>
    </citation>
    <scope>IDENTIFICATION</scope>
</reference>
<proteinExistence type="predicted"/>
<accession>A0A1U7ZU87</accession>
<dbReference type="SUPFAM" id="SSF117070">
    <property type="entry name" value="LEA14-like"/>
    <property type="match status" value="1"/>
</dbReference>
<organism evidence="1 2">
    <name type="scientific">Nelumbo nucifera</name>
    <name type="common">Sacred lotus</name>
    <dbReference type="NCBI Taxonomy" id="4432"/>
    <lineage>
        <taxon>Eukaryota</taxon>
        <taxon>Viridiplantae</taxon>
        <taxon>Streptophyta</taxon>
        <taxon>Embryophyta</taxon>
        <taxon>Tracheophyta</taxon>
        <taxon>Spermatophyta</taxon>
        <taxon>Magnoliopsida</taxon>
        <taxon>Proteales</taxon>
        <taxon>Nelumbonaceae</taxon>
        <taxon>Nelumbo</taxon>
    </lineage>
</organism>
<dbReference type="PANTHER" id="PTHR31852">
    <property type="entry name" value="LATE EMBRYOGENESIS ABUNDANT (LEA) HYDROXYPROLINE-RICH GLYCOPROTEIN FAMILY"/>
    <property type="match status" value="1"/>
</dbReference>
<dbReference type="GeneID" id="104593683"/>
<dbReference type="InterPro" id="IPR055301">
    <property type="entry name" value="Lea14-like_2"/>
</dbReference>
<keyword evidence="1" id="KW-1185">Reference proteome</keyword>
<dbReference type="RefSeq" id="XP_010251952.1">
    <property type="nucleotide sequence ID" value="XM_010253650.1"/>
</dbReference>
<dbReference type="OMA" id="YESMRFG"/>
<dbReference type="Pfam" id="PF03168">
    <property type="entry name" value="LEA_2"/>
    <property type="match status" value="1"/>
</dbReference>
<dbReference type="eggNOG" id="ENOG502SQVC">
    <property type="taxonomic scope" value="Eukaryota"/>
</dbReference>
<dbReference type="KEGG" id="nnu:104593683"/>